<dbReference type="GO" id="GO:0004476">
    <property type="term" value="F:mannose-6-phosphate isomerase activity"/>
    <property type="evidence" value="ECO:0007669"/>
    <property type="project" value="UniProtKB-EC"/>
</dbReference>
<feature type="domain" description="Phosphomannose isomerase type I catalytic" evidence="10">
    <location>
        <begin position="3"/>
        <end position="150"/>
    </location>
</feature>
<evidence type="ECO:0000256" key="5">
    <source>
        <dbReference type="ARBA" id="ARBA00022723"/>
    </source>
</evidence>
<dbReference type="InterPro" id="IPR018050">
    <property type="entry name" value="Pmannose_isomerase-type1_CS"/>
</dbReference>
<dbReference type="PANTHER" id="PTHR10309:SF0">
    <property type="entry name" value="MANNOSE-6-PHOSPHATE ISOMERASE"/>
    <property type="match status" value="1"/>
</dbReference>
<evidence type="ECO:0000256" key="9">
    <source>
        <dbReference type="ARBA" id="ARBA00030762"/>
    </source>
</evidence>
<dbReference type="Gene3D" id="2.60.120.10">
    <property type="entry name" value="Jelly Rolls"/>
    <property type="match status" value="2"/>
</dbReference>
<evidence type="ECO:0000256" key="1">
    <source>
        <dbReference type="ARBA" id="ARBA00000757"/>
    </source>
</evidence>
<comment type="caution">
    <text evidence="12">The sequence shown here is derived from an EMBL/GenBank/DDBJ whole genome shotgun (WGS) entry which is preliminary data.</text>
</comment>
<dbReference type="PANTHER" id="PTHR10309">
    <property type="entry name" value="MANNOSE-6-PHOSPHATE ISOMERASE"/>
    <property type="match status" value="1"/>
</dbReference>
<dbReference type="Pfam" id="PF21621">
    <property type="entry name" value="MPI_cupin_dom"/>
    <property type="match status" value="1"/>
</dbReference>
<dbReference type="EMBL" id="JAFEUM010000003">
    <property type="protein sequence ID" value="MBM7036515.1"/>
    <property type="molecule type" value="Genomic_DNA"/>
</dbReference>
<evidence type="ECO:0000313" key="13">
    <source>
        <dbReference type="Proteomes" id="UP000809621"/>
    </source>
</evidence>
<gene>
    <name evidence="12" type="primary">manA</name>
    <name evidence="12" type="ORF">JQC93_08845</name>
</gene>
<dbReference type="CDD" id="cd07011">
    <property type="entry name" value="cupin_PMI_type_I_N"/>
    <property type="match status" value="1"/>
</dbReference>
<evidence type="ECO:0000259" key="11">
    <source>
        <dbReference type="Pfam" id="PF21621"/>
    </source>
</evidence>
<keyword evidence="5" id="KW-0479">Metal-binding</keyword>
<dbReference type="SUPFAM" id="SSF51182">
    <property type="entry name" value="RmlC-like cupins"/>
    <property type="match status" value="1"/>
</dbReference>
<sequence length="394" mass="43686">MTLYKLNNVIQNYAWGSKSSMHDLFGYSNDDNQPQAELWMGAHPNGCSRLAGTDTLLSDLINQQPEQQLGEKTAKKFGELPYLFKVLAAATPLSIQVHPNKARSEEGFARENQQGIELSAGHRNYKDPNHKPELVYALTEYHAMNGFRPLQHIVKLFEEIEITALAEVAREFSANPNGDSLKRLFNALLSLDGDEKQSALNDLYGYYTATNLSPLAAQAIAYSKEFKQHYNDDVGLFAPLMLNLVVLQPGEAMFLYAETPHAYLRGTGLEIMANSDNVLRAGLTPKHIDVAELVDNTLFQPIDPQSIKMLPSTNNGVSCYPIPVEDFGFDVVEVTQAQSHVVQSAEILFCLDGEVCIQSDDQSITLTKGESLFASFDSQDYQYSGAGKMARAYN</sequence>
<keyword evidence="7 12" id="KW-0413">Isomerase</keyword>
<evidence type="ECO:0000256" key="4">
    <source>
        <dbReference type="ARBA" id="ARBA00011956"/>
    </source>
</evidence>
<dbReference type="EC" id="5.3.1.8" evidence="4"/>
<accession>A0ABS2HG42</accession>
<dbReference type="Pfam" id="PF20511">
    <property type="entry name" value="PMI_typeI_cat"/>
    <property type="match status" value="1"/>
</dbReference>
<dbReference type="InterPro" id="IPR049071">
    <property type="entry name" value="MPI_cupin_dom"/>
</dbReference>
<dbReference type="Proteomes" id="UP000809621">
    <property type="component" value="Unassembled WGS sequence"/>
</dbReference>
<evidence type="ECO:0000256" key="3">
    <source>
        <dbReference type="ARBA" id="ARBA00010772"/>
    </source>
</evidence>
<name>A0ABS2HG42_9VIBR</name>
<feature type="domain" description="Mannose-6-phosphate isomerase cupin" evidence="11">
    <location>
        <begin position="320"/>
        <end position="394"/>
    </location>
</feature>
<evidence type="ECO:0000313" key="12">
    <source>
        <dbReference type="EMBL" id="MBM7036515.1"/>
    </source>
</evidence>
<protein>
    <recommendedName>
        <fullName evidence="4">mannose-6-phosphate isomerase</fullName>
        <ecNumber evidence="4">5.3.1.8</ecNumber>
    </recommendedName>
    <alternativeName>
        <fullName evidence="8">Phosphohexomutase</fullName>
    </alternativeName>
    <alternativeName>
        <fullName evidence="9">Phosphomannose isomerase</fullName>
    </alternativeName>
</protein>
<dbReference type="Gene3D" id="1.10.441.10">
    <property type="entry name" value="Phosphomannose Isomerase, domain 2"/>
    <property type="match status" value="1"/>
</dbReference>
<dbReference type="PROSITE" id="PS00966">
    <property type="entry name" value="PMI_I_2"/>
    <property type="match status" value="1"/>
</dbReference>
<dbReference type="RefSeq" id="WP_205158099.1">
    <property type="nucleotide sequence ID" value="NZ_JAFEUM010000003.1"/>
</dbReference>
<evidence type="ECO:0000256" key="8">
    <source>
        <dbReference type="ARBA" id="ARBA00029741"/>
    </source>
</evidence>
<dbReference type="PRINTS" id="PR00714">
    <property type="entry name" value="MAN6PISMRASE"/>
</dbReference>
<dbReference type="InterPro" id="IPR046457">
    <property type="entry name" value="PMI_typeI_cat"/>
</dbReference>
<comment type="similarity">
    <text evidence="3">Belongs to the mannose-6-phosphate isomerase type 1 family.</text>
</comment>
<evidence type="ECO:0000259" key="10">
    <source>
        <dbReference type="Pfam" id="PF20511"/>
    </source>
</evidence>
<dbReference type="InterPro" id="IPR016305">
    <property type="entry name" value="Mannose-6-P_Isomerase"/>
</dbReference>
<dbReference type="PIRSF" id="PIRSF001480">
    <property type="entry name" value="Mannose-6-phosphate_isomerase"/>
    <property type="match status" value="1"/>
</dbReference>
<proteinExistence type="inferred from homology"/>
<comment type="cofactor">
    <cofactor evidence="2">
        <name>Zn(2+)</name>
        <dbReference type="ChEBI" id="CHEBI:29105"/>
    </cofactor>
</comment>
<comment type="catalytic activity">
    <reaction evidence="1">
        <text>D-mannose 6-phosphate = D-fructose 6-phosphate</text>
        <dbReference type="Rhea" id="RHEA:12356"/>
        <dbReference type="ChEBI" id="CHEBI:58735"/>
        <dbReference type="ChEBI" id="CHEBI:61527"/>
        <dbReference type="EC" id="5.3.1.8"/>
    </reaction>
</comment>
<keyword evidence="13" id="KW-1185">Reference proteome</keyword>
<evidence type="ECO:0000256" key="2">
    <source>
        <dbReference type="ARBA" id="ARBA00001947"/>
    </source>
</evidence>
<dbReference type="PROSITE" id="PS00965">
    <property type="entry name" value="PMI_I_1"/>
    <property type="match status" value="1"/>
</dbReference>
<organism evidence="12 13">
    <name type="scientific">Vibrio ulleungensis</name>
    <dbReference type="NCBI Taxonomy" id="2807619"/>
    <lineage>
        <taxon>Bacteria</taxon>
        <taxon>Pseudomonadati</taxon>
        <taxon>Pseudomonadota</taxon>
        <taxon>Gammaproteobacteria</taxon>
        <taxon>Vibrionales</taxon>
        <taxon>Vibrionaceae</taxon>
        <taxon>Vibrio</taxon>
    </lineage>
</organism>
<reference evidence="12 13" key="1">
    <citation type="submission" date="2021-02" db="EMBL/GenBank/DDBJ databases">
        <authorList>
            <person name="Park J.-S."/>
        </authorList>
    </citation>
    <scope>NUCLEOTIDE SEQUENCE [LARGE SCALE GENOMIC DNA]</scope>
    <source>
        <strain evidence="12 13">188UL20-2</strain>
    </source>
</reference>
<dbReference type="InterPro" id="IPR001250">
    <property type="entry name" value="Man6P_Isoase-1"/>
</dbReference>
<dbReference type="InterPro" id="IPR014710">
    <property type="entry name" value="RmlC-like_jellyroll"/>
</dbReference>
<evidence type="ECO:0000256" key="7">
    <source>
        <dbReference type="ARBA" id="ARBA00023235"/>
    </source>
</evidence>
<keyword evidence="6" id="KW-0862">Zinc</keyword>
<dbReference type="NCBIfam" id="TIGR00218">
    <property type="entry name" value="manA"/>
    <property type="match status" value="1"/>
</dbReference>
<dbReference type="InterPro" id="IPR011051">
    <property type="entry name" value="RmlC_Cupin_sf"/>
</dbReference>
<evidence type="ECO:0000256" key="6">
    <source>
        <dbReference type="ARBA" id="ARBA00022833"/>
    </source>
</evidence>